<evidence type="ECO:0000259" key="2">
    <source>
        <dbReference type="Pfam" id="PF12969"/>
    </source>
</evidence>
<dbReference type="Pfam" id="PF01841">
    <property type="entry name" value="Transglut_core"/>
    <property type="match status" value="1"/>
</dbReference>
<accession>A0ABQ1SGU5</accession>
<comment type="caution">
    <text evidence="3">The sequence shown here is derived from an EMBL/GenBank/DDBJ whole genome shotgun (WGS) entry which is preliminary data.</text>
</comment>
<dbReference type="Pfam" id="PF12969">
    <property type="entry name" value="DUF3857"/>
    <property type="match status" value="1"/>
</dbReference>
<protein>
    <recommendedName>
        <fullName evidence="5">DUF3857 domain-containing protein</fullName>
    </recommendedName>
</protein>
<sequence length="650" mass="75231">MSGNIHSQIEKLNRIKKSDLREKQHPRDSTASAAVLYSSSEITYKRGGRWQYVMEVTKRIKIYDKSGYNQSIVRIPLFNKTEFLAADKVSRIKATTYNLEGNKKKSYKIKDEDVFMEDKRDHLSYAVFTMPQIQDGSIIEYSYVVTSDRIESLPTQVFQEDIPVDYAAFQIEIPRMFAYRRYDIGFHDLKVSEDVINVSLPIEAHENGPAADGSLLVKAKQIVIEAKDVMPINSENFVHNIDNYKSSIKLEMTGYRNFDEKEYKYINKTWDDVVTTVLENKNLGEQLNDSEFLKSTTEEITKDFESPKEKANAILVFLKNKMNWNNRLGISTQKNFDEVYDEGTGSVAEINYILTMMMRQAGLDAAPLLLSTRDHGIHVAPTLYGFNYVITAVHIDDDLYLYDASDELSAPNLLREETLNWKGRIIKQDGSSAEVNLDTKLKSHEKVDLEIDFYENNAIHGEVKREFTNYLANQQRRNNSSLDREAYLEALENRNMGVSILEHQISGMQNPMEDVTEHFTFEVGEVGDVVQDQIYVNPLFFLASQKPKFIEEDRSYPVDFSFPYSKEYNVIINLKGNLEVDWVPEDLNVILPNNYGRYNYSAEVNGNQIIINLKQSSKTTFIHHKYYSYLKEFHDQVFEKENEQIVLKKL</sequence>
<proteinExistence type="predicted"/>
<dbReference type="Gene3D" id="2.60.120.1130">
    <property type="match status" value="1"/>
</dbReference>
<evidence type="ECO:0000313" key="3">
    <source>
        <dbReference type="EMBL" id="GGE34417.1"/>
    </source>
</evidence>
<keyword evidence="4" id="KW-1185">Reference proteome</keyword>
<evidence type="ECO:0008006" key="5">
    <source>
        <dbReference type="Google" id="ProtNLM"/>
    </source>
</evidence>
<dbReference type="SUPFAM" id="SSF54001">
    <property type="entry name" value="Cysteine proteinases"/>
    <property type="match status" value="1"/>
</dbReference>
<feature type="domain" description="DUF3857" evidence="2">
    <location>
        <begin position="53"/>
        <end position="180"/>
    </location>
</feature>
<feature type="domain" description="Transglutaminase-like" evidence="1">
    <location>
        <begin position="295"/>
        <end position="369"/>
    </location>
</feature>
<dbReference type="Gene3D" id="3.10.620.30">
    <property type="match status" value="1"/>
</dbReference>
<evidence type="ECO:0000313" key="4">
    <source>
        <dbReference type="Proteomes" id="UP000599179"/>
    </source>
</evidence>
<organism evidence="3 4">
    <name type="scientific">Psychroflexus planctonicus</name>
    <dbReference type="NCBI Taxonomy" id="1526575"/>
    <lineage>
        <taxon>Bacteria</taxon>
        <taxon>Pseudomonadati</taxon>
        <taxon>Bacteroidota</taxon>
        <taxon>Flavobacteriia</taxon>
        <taxon>Flavobacteriales</taxon>
        <taxon>Flavobacteriaceae</taxon>
        <taxon>Psychroflexus</taxon>
    </lineage>
</organism>
<dbReference type="InterPro" id="IPR002931">
    <property type="entry name" value="Transglutaminase-like"/>
</dbReference>
<dbReference type="Gene3D" id="2.60.40.3140">
    <property type="match status" value="1"/>
</dbReference>
<dbReference type="EMBL" id="BMGM01000005">
    <property type="protein sequence ID" value="GGE34417.1"/>
    <property type="molecule type" value="Genomic_DNA"/>
</dbReference>
<dbReference type="Proteomes" id="UP000599179">
    <property type="component" value="Unassembled WGS sequence"/>
</dbReference>
<evidence type="ECO:0000259" key="1">
    <source>
        <dbReference type="Pfam" id="PF01841"/>
    </source>
</evidence>
<gene>
    <name evidence="3" type="ORF">GCM10010832_13270</name>
</gene>
<dbReference type="InterPro" id="IPR038765">
    <property type="entry name" value="Papain-like_cys_pep_sf"/>
</dbReference>
<dbReference type="InterPro" id="IPR024618">
    <property type="entry name" value="DUF3857"/>
</dbReference>
<name>A0ABQ1SGU5_9FLAO</name>
<reference evidence="4" key="1">
    <citation type="journal article" date="2019" name="Int. J. Syst. Evol. Microbiol.">
        <title>The Global Catalogue of Microorganisms (GCM) 10K type strain sequencing project: providing services to taxonomists for standard genome sequencing and annotation.</title>
        <authorList>
            <consortium name="The Broad Institute Genomics Platform"/>
            <consortium name="The Broad Institute Genome Sequencing Center for Infectious Disease"/>
            <person name="Wu L."/>
            <person name="Ma J."/>
        </authorList>
    </citation>
    <scope>NUCLEOTIDE SEQUENCE [LARGE SCALE GENOMIC DNA]</scope>
    <source>
        <strain evidence="4">CGMCC 1.12931</strain>
    </source>
</reference>